<organism evidence="1 2">
    <name type="scientific">Neurospora hispaniola</name>
    <dbReference type="NCBI Taxonomy" id="588809"/>
    <lineage>
        <taxon>Eukaryota</taxon>
        <taxon>Fungi</taxon>
        <taxon>Dikarya</taxon>
        <taxon>Ascomycota</taxon>
        <taxon>Pezizomycotina</taxon>
        <taxon>Sordariomycetes</taxon>
        <taxon>Sordariomycetidae</taxon>
        <taxon>Sordariales</taxon>
        <taxon>Sordariaceae</taxon>
        <taxon>Neurospora</taxon>
    </lineage>
</organism>
<protein>
    <submittedName>
        <fullName evidence="1">Uncharacterized protein</fullName>
    </submittedName>
</protein>
<proteinExistence type="predicted"/>
<dbReference type="RefSeq" id="XP_062689487.1">
    <property type="nucleotide sequence ID" value="XM_062837770.1"/>
</dbReference>
<name>A0AAJ0I1F7_9PEZI</name>
<dbReference type="Proteomes" id="UP001285908">
    <property type="component" value="Unassembled WGS sequence"/>
</dbReference>
<accession>A0AAJ0I1F7</accession>
<dbReference type="AlphaFoldDB" id="A0AAJ0I1F7"/>
<dbReference type="GeneID" id="87875392"/>
<evidence type="ECO:0000313" key="1">
    <source>
        <dbReference type="EMBL" id="KAK3486930.1"/>
    </source>
</evidence>
<sequence>MSLAFLFSTLLLTFELFHLWQSVGFTLVILLIFLDVDLRAGEMILEARARQRHYAARRSSLYQVGKRDNNKGVFLVLGCW</sequence>
<reference evidence="1 2" key="1">
    <citation type="journal article" date="2023" name="Mol. Phylogenet. Evol.">
        <title>Genome-scale phylogeny and comparative genomics of the fungal order Sordariales.</title>
        <authorList>
            <person name="Hensen N."/>
            <person name="Bonometti L."/>
            <person name="Westerberg I."/>
            <person name="Brannstrom I.O."/>
            <person name="Guillou S."/>
            <person name="Cros-Aarteil S."/>
            <person name="Calhoun S."/>
            <person name="Haridas S."/>
            <person name="Kuo A."/>
            <person name="Mondo S."/>
            <person name="Pangilinan J."/>
            <person name="Riley R."/>
            <person name="LaButti K."/>
            <person name="Andreopoulos B."/>
            <person name="Lipzen A."/>
            <person name="Chen C."/>
            <person name="Yan M."/>
            <person name="Daum C."/>
            <person name="Ng V."/>
            <person name="Clum A."/>
            <person name="Steindorff A."/>
            <person name="Ohm R.A."/>
            <person name="Martin F."/>
            <person name="Silar P."/>
            <person name="Natvig D.O."/>
            <person name="Lalanne C."/>
            <person name="Gautier V."/>
            <person name="Ament-Velasquez S.L."/>
            <person name="Kruys A."/>
            <person name="Hutchinson M.I."/>
            <person name="Powell A.J."/>
            <person name="Barry K."/>
            <person name="Miller A.N."/>
            <person name="Grigoriev I.V."/>
            <person name="Debuchy R."/>
            <person name="Gladieux P."/>
            <person name="Hiltunen Thoren M."/>
            <person name="Johannesson H."/>
        </authorList>
    </citation>
    <scope>NUCLEOTIDE SEQUENCE [LARGE SCALE GENOMIC DNA]</scope>
    <source>
        <strain evidence="1 2">FGSC 10403</strain>
    </source>
</reference>
<dbReference type="EMBL" id="JAULSX010000008">
    <property type="protein sequence ID" value="KAK3486930.1"/>
    <property type="molecule type" value="Genomic_DNA"/>
</dbReference>
<comment type="caution">
    <text evidence="1">The sequence shown here is derived from an EMBL/GenBank/DDBJ whole genome shotgun (WGS) entry which is preliminary data.</text>
</comment>
<keyword evidence="2" id="KW-1185">Reference proteome</keyword>
<evidence type="ECO:0000313" key="2">
    <source>
        <dbReference type="Proteomes" id="UP001285908"/>
    </source>
</evidence>
<gene>
    <name evidence="1" type="ORF">B0T23DRAFT_388723</name>
</gene>